<sequence>MRPIIFFKILFYFLLMTTVQCNHIFVIVVVSICNCCDLFPSDLINYLFSFYIQVLHENICCIYYLIFICHIFKSKFIKLLVT</sequence>
<protein>
    <submittedName>
        <fullName evidence="2">Uncharacterized protein</fullName>
    </submittedName>
</protein>
<evidence type="ECO:0000313" key="2">
    <source>
        <dbReference type="EMBL" id="KJB80791.1"/>
    </source>
</evidence>
<dbReference type="OMA" id="HENICCI"/>
<feature type="transmembrane region" description="Helical" evidence="1">
    <location>
        <begin position="9"/>
        <end position="30"/>
    </location>
</feature>
<evidence type="ECO:0000313" key="3">
    <source>
        <dbReference type="Proteomes" id="UP000032304"/>
    </source>
</evidence>
<accession>A0A0D2VCE1</accession>
<dbReference type="AlphaFoldDB" id="A0A0D2VCE1"/>
<gene>
    <name evidence="2" type="ORF">B456_013G115500</name>
</gene>
<evidence type="ECO:0000256" key="1">
    <source>
        <dbReference type="SAM" id="Phobius"/>
    </source>
</evidence>
<keyword evidence="1" id="KW-0472">Membrane</keyword>
<dbReference type="Proteomes" id="UP000032304">
    <property type="component" value="Chromosome 13"/>
</dbReference>
<keyword evidence="3" id="KW-1185">Reference proteome</keyword>
<keyword evidence="1" id="KW-0812">Transmembrane</keyword>
<organism evidence="2 3">
    <name type="scientific">Gossypium raimondii</name>
    <name type="common">Peruvian cotton</name>
    <name type="synonym">Gossypium klotzschianum subsp. raimondii</name>
    <dbReference type="NCBI Taxonomy" id="29730"/>
    <lineage>
        <taxon>Eukaryota</taxon>
        <taxon>Viridiplantae</taxon>
        <taxon>Streptophyta</taxon>
        <taxon>Embryophyta</taxon>
        <taxon>Tracheophyta</taxon>
        <taxon>Spermatophyta</taxon>
        <taxon>Magnoliopsida</taxon>
        <taxon>eudicotyledons</taxon>
        <taxon>Gunneridae</taxon>
        <taxon>Pentapetalae</taxon>
        <taxon>rosids</taxon>
        <taxon>malvids</taxon>
        <taxon>Malvales</taxon>
        <taxon>Malvaceae</taxon>
        <taxon>Malvoideae</taxon>
        <taxon>Gossypium</taxon>
    </lineage>
</organism>
<reference evidence="2 3" key="1">
    <citation type="journal article" date="2012" name="Nature">
        <title>Repeated polyploidization of Gossypium genomes and the evolution of spinnable cotton fibres.</title>
        <authorList>
            <person name="Paterson A.H."/>
            <person name="Wendel J.F."/>
            <person name="Gundlach H."/>
            <person name="Guo H."/>
            <person name="Jenkins J."/>
            <person name="Jin D."/>
            <person name="Llewellyn D."/>
            <person name="Showmaker K.C."/>
            <person name="Shu S."/>
            <person name="Udall J."/>
            <person name="Yoo M.J."/>
            <person name="Byers R."/>
            <person name="Chen W."/>
            <person name="Doron-Faigenboim A."/>
            <person name="Duke M.V."/>
            <person name="Gong L."/>
            <person name="Grimwood J."/>
            <person name="Grover C."/>
            <person name="Grupp K."/>
            <person name="Hu G."/>
            <person name="Lee T.H."/>
            <person name="Li J."/>
            <person name="Lin L."/>
            <person name="Liu T."/>
            <person name="Marler B.S."/>
            <person name="Page J.T."/>
            <person name="Roberts A.W."/>
            <person name="Romanel E."/>
            <person name="Sanders W.S."/>
            <person name="Szadkowski E."/>
            <person name="Tan X."/>
            <person name="Tang H."/>
            <person name="Xu C."/>
            <person name="Wang J."/>
            <person name="Wang Z."/>
            <person name="Zhang D."/>
            <person name="Zhang L."/>
            <person name="Ashrafi H."/>
            <person name="Bedon F."/>
            <person name="Bowers J.E."/>
            <person name="Brubaker C.L."/>
            <person name="Chee P.W."/>
            <person name="Das S."/>
            <person name="Gingle A.R."/>
            <person name="Haigler C.H."/>
            <person name="Harker D."/>
            <person name="Hoffmann L.V."/>
            <person name="Hovav R."/>
            <person name="Jones D.C."/>
            <person name="Lemke C."/>
            <person name="Mansoor S."/>
            <person name="ur Rahman M."/>
            <person name="Rainville L.N."/>
            <person name="Rambani A."/>
            <person name="Reddy U.K."/>
            <person name="Rong J.K."/>
            <person name="Saranga Y."/>
            <person name="Scheffler B.E."/>
            <person name="Scheffler J.A."/>
            <person name="Stelly D.M."/>
            <person name="Triplett B.A."/>
            <person name="Van Deynze A."/>
            <person name="Vaslin M.F."/>
            <person name="Waghmare V.N."/>
            <person name="Walford S.A."/>
            <person name="Wright R.J."/>
            <person name="Zaki E.A."/>
            <person name="Zhang T."/>
            <person name="Dennis E.S."/>
            <person name="Mayer K.F."/>
            <person name="Peterson D.G."/>
            <person name="Rokhsar D.S."/>
            <person name="Wang X."/>
            <person name="Schmutz J."/>
        </authorList>
    </citation>
    <scope>NUCLEOTIDE SEQUENCE [LARGE SCALE GENOMIC DNA]</scope>
</reference>
<proteinExistence type="predicted"/>
<feature type="transmembrane region" description="Helical" evidence="1">
    <location>
        <begin position="50"/>
        <end position="72"/>
    </location>
</feature>
<dbReference type="Gramene" id="KJB80791">
    <property type="protein sequence ID" value="KJB80791"/>
    <property type="gene ID" value="B456_013G115500"/>
</dbReference>
<name>A0A0D2VCE1_GOSRA</name>
<dbReference type="EMBL" id="CM001752">
    <property type="protein sequence ID" value="KJB80791.1"/>
    <property type="molecule type" value="Genomic_DNA"/>
</dbReference>
<keyword evidence="1" id="KW-1133">Transmembrane helix</keyword>